<dbReference type="EMBL" id="JAOQIO010000023">
    <property type="protein sequence ID" value="MCU6792462.1"/>
    <property type="molecule type" value="Genomic_DNA"/>
</dbReference>
<organism evidence="1 2">
    <name type="scientific">Paenibacillus baimaensis</name>
    <dbReference type="NCBI Taxonomy" id="2982185"/>
    <lineage>
        <taxon>Bacteria</taxon>
        <taxon>Bacillati</taxon>
        <taxon>Bacillota</taxon>
        <taxon>Bacilli</taxon>
        <taxon>Bacillales</taxon>
        <taxon>Paenibacillaceae</taxon>
        <taxon>Paenibacillus</taxon>
    </lineage>
</organism>
<evidence type="ECO:0000313" key="2">
    <source>
        <dbReference type="Proteomes" id="UP001652445"/>
    </source>
</evidence>
<keyword evidence="2" id="KW-1185">Reference proteome</keyword>
<sequence length="89" mass="9839">MDSGFTAQYELLITEEETLIEKIKTCESCVVAVLDAIVQNGDGFHAITTEEILTLIHNIGSYFHTELLHLRLEKSILASSATQVDISCI</sequence>
<accession>A0ABT2UF00</accession>
<comment type="caution">
    <text evidence="1">The sequence shown here is derived from an EMBL/GenBank/DDBJ whole genome shotgun (WGS) entry which is preliminary data.</text>
</comment>
<gene>
    <name evidence="1" type="ORF">OB236_10010</name>
</gene>
<dbReference type="Proteomes" id="UP001652445">
    <property type="component" value="Unassembled WGS sequence"/>
</dbReference>
<proteinExistence type="predicted"/>
<protein>
    <submittedName>
        <fullName evidence="1">Uncharacterized protein</fullName>
    </submittedName>
</protein>
<reference evidence="1 2" key="1">
    <citation type="submission" date="2022-09" db="EMBL/GenBank/DDBJ databases">
        <authorList>
            <person name="Han X.L."/>
            <person name="Wang Q."/>
            <person name="Lu T."/>
        </authorList>
    </citation>
    <scope>NUCLEOTIDE SEQUENCE [LARGE SCALE GENOMIC DNA]</scope>
    <source>
        <strain evidence="1 2">WQ 127069</strain>
    </source>
</reference>
<name>A0ABT2UF00_9BACL</name>
<dbReference type="RefSeq" id="WP_262683850.1">
    <property type="nucleotide sequence ID" value="NZ_JAOQIO010000023.1"/>
</dbReference>
<evidence type="ECO:0000313" key="1">
    <source>
        <dbReference type="EMBL" id="MCU6792462.1"/>
    </source>
</evidence>